<dbReference type="EMBL" id="PZKE01000002">
    <property type="protein sequence ID" value="PTE16046.1"/>
    <property type="molecule type" value="Genomic_DNA"/>
</dbReference>
<evidence type="ECO:0000256" key="6">
    <source>
        <dbReference type="ARBA" id="ARBA00022596"/>
    </source>
</evidence>
<feature type="transmembrane region" description="Helical" evidence="13">
    <location>
        <begin position="280"/>
        <end position="305"/>
    </location>
</feature>
<evidence type="ECO:0000256" key="8">
    <source>
        <dbReference type="ARBA" id="ARBA00022989"/>
    </source>
</evidence>
<accession>A0A2T4JDS7</accession>
<sequence length="308" mass="30979">MRRTLTLAGLGLALVLAALWLSGAFDALSGWIGAAQRATQDRLAAAVRALRAGEPGAVAGLLVVCFGYGVLHATGPGHGKALIGGYGLARRVPLARLSVLALASSLAQAAVAVVLVYAAVAVLGLTRDAVTAAGGGWVTATGNLMVVGLGLWLVIRGLRGLGRLRSTAQAGSRDHDPHTHAHDHDHGPDCGCGHAHGPTLDQAAAVTSFRDAGLLIAGIALRPCSGALLLLVLTWQLGIGAAGIAGAFAMGLGVAVVTVAVAGVAVWAREGGLAVLPEGRLRWALPMVEVAAGLIIATAAIMLLLRQI</sequence>
<keyword evidence="5" id="KW-1003">Cell membrane</keyword>
<evidence type="ECO:0000256" key="3">
    <source>
        <dbReference type="ARBA" id="ARBA00022426"/>
    </source>
</evidence>
<dbReference type="GO" id="GO:0005886">
    <property type="term" value="C:plasma membrane"/>
    <property type="evidence" value="ECO:0007669"/>
    <property type="project" value="UniProtKB-SubCell"/>
</dbReference>
<evidence type="ECO:0000256" key="13">
    <source>
        <dbReference type="RuleBase" id="RU362101"/>
    </source>
</evidence>
<dbReference type="GO" id="GO:0015099">
    <property type="term" value="F:nickel cation transmembrane transporter activity"/>
    <property type="evidence" value="ECO:0007669"/>
    <property type="project" value="UniProtKB-UniRule"/>
</dbReference>
<feature type="transmembrane region" description="Helical" evidence="13">
    <location>
        <begin position="135"/>
        <end position="155"/>
    </location>
</feature>
<comment type="function">
    <text evidence="1">Efflux system for nickel and cobalt.</text>
</comment>
<feature type="transmembrane region" description="Helical" evidence="13">
    <location>
        <begin position="56"/>
        <end position="73"/>
    </location>
</feature>
<comment type="caution">
    <text evidence="15">The sequence shown here is derived from an EMBL/GenBank/DDBJ whole genome shotgun (WGS) entry which is preliminary data.</text>
</comment>
<proteinExistence type="inferred from homology"/>
<feature type="transmembrane region" description="Helical" evidence="13">
    <location>
        <begin position="239"/>
        <end position="268"/>
    </location>
</feature>
<dbReference type="RefSeq" id="WP_107672055.1">
    <property type="nucleotide sequence ID" value="NZ_PZKE01000002.1"/>
</dbReference>
<keyword evidence="4 13" id="KW-0813">Transport</keyword>
<evidence type="ECO:0000256" key="1">
    <source>
        <dbReference type="ARBA" id="ARBA00002510"/>
    </source>
</evidence>
<dbReference type="Proteomes" id="UP000241362">
    <property type="component" value="Unassembled WGS sequence"/>
</dbReference>
<evidence type="ECO:0000256" key="12">
    <source>
        <dbReference type="ARBA" id="ARBA00023285"/>
    </source>
</evidence>
<dbReference type="GO" id="GO:0006824">
    <property type="term" value="P:cobalt ion transport"/>
    <property type="evidence" value="ECO:0007669"/>
    <property type="project" value="UniProtKB-KW"/>
</dbReference>
<dbReference type="GO" id="GO:0032025">
    <property type="term" value="P:response to cobalt ion"/>
    <property type="evidence" value="ECO:0007669"/>
    <property type="project" value="TreeGrafter"/>
</dbReference>
<keyword evidence="7 13" id="KW-0812">Transmembrane</keyword>
<gene>
    <name evidence="15" type="ORF">C5F44_03180</name>
</gene>
<evidence type="ECO:0000256" key="14">
    <source>
        <dbReference type="SAM" id="MobiDB-lite"/>
    </source>
</evidence>
<keyword evidence="16" id="KW-1185">Reference proteome</keyword>
<dbReference type="InterPro" id="IPR011541">
    <property type="entry name" value="Ni/Co_transpt_high_affinity"/>
</dbReference>
<evidence type="ECO:0000256" key="2">
    <source>
        <dbReference type="ARBA" id="ARBA00004651"/>
    </source>
</evidence>
<keyword evidence="9" id="KW-0406">Ion transport</keyword>
<feature type="transmembrane region" description="Helical" evidence="13">
    <location>
        <begin position="94"/>
        <end position="123"/>
    </location>
</feature>
<comment type="similarity">
    <text evidence="13">Belongs to the NiCoT transporter (TC 2.A.52) family.</text>
</comment>
<name>A0A2T4JDS7_FUSBL</name>
<keyword evidence="11 13" id="KW-0472">Membrane</keyword>
<dbReference type="AlphaFoldDB" id="A0A2T4JDS7"/>
<organism evidence="15 16">
    <name type="scientific">Fuscovulum blasticum DSM 2131</name>
    <dbReference type="NCBI Taxonomy" id="1188250"/>
    <lineage>
        <taxon>Bacteria</taxon>
        <taxon>Pseudomonadati</taxon>
        <taxon>Pseudomonadota</taxon>
        <taxon>Alphaproteobacteria</taxon>
        <taxon>Rhodobacterales</taxon>
        <taxon>Paracoccaceae</taxon>
        <taxon>Pseudogemmobacter</taxon>
    </lineage>
</organism>
<evidence type="ECO:0000256" key="9">
    <source>
        <dbReference type="ARBA" id="ARBA00023065"/>
    </source>
</evidence>
<evidence type="ECO:0000313" key="15">
    <source>
        <dbReference type="EMBL" id="PTE16046.1"/>
    </source>
</evidence>
<dbReference type="GO" id="GO:0010045">
    <property type="term" value="P:response to nickel cation"/>
    <property type="evidence" value="ECO:0007669"/>
    <property type="project" value="TreeGrafter"/>
</dbReference>
<reference evidence="15 16" key="1">
    <citation type="submission" date="2018-03" db="EMBL/GenBank/DDBJ databases">
        <title>Rhodobacter blasticus.</title>
        <authorList>
            <person name="Meyer T.E."/>
            <person name="Miller S."/>
            <person name="Lodha T."/>
            <person name="Gandham S."/>
            <person name="Chintalapati S."/>
            <person name="Chintalapati V.R."/>
        </authorList>
    </citation>
    <scope>NUCLEOTIDE SEQUENCE [LARGE SCALE GENOMIC DNA]</scope>
    <source>
        <strain evidence="15 16">DSM 2131</strain>
    </source>
</reference>
<evidence type="ECO:0000256" key="10">
    <source>
        <dbReference type="ARBA" id="ARBA00023112"/>
    </source>
</evidence>
<keyword evidence="8 13" id="KW-1133">Transmembrane helix</keyword>
<feature type="transmembrane region" description="Helical" evidence="13">
    <location>
        <begin position="212"/>
        <end position="233"/>
    </location>
</feature>
<keyword evidence="10" id="KW-0921">Nickel transport</keyword>
<dbReference type="PANTHER" id="PTHR40659:SF1">
    <property type="entry name" value="NICKEL_COBALT EFFLUX SYSTEM RCNA"/>
    <property type="match status" value="1"/>
</dbReference>
<evidence type="ECO:0000313" key="16">
    <source>
        <dbReference type="Proteomes" id="UP000241362"/>
    </source>
</evidence>
<evidence type="ECO:0000256" key="11">
    <source>
        <dbReference type="ARBA" id="ARBA00023136"/>
    </source>
</evidence>
<feature type="region of interest" description="Disordered" evidence="14">
    <location>
        <begin position="169"/>
        <end position="189"/>
    </location>
</feature>
<dbReference type="PANTHER" id="PTHR40659">
    <property type="entry name" value="NICKEL/COBALT EFFLUX SYSTEM RCNA"/>
    <property type="match status" value="1"/>
</dbReference>
<keyword evidence="6" id="KW-0533">Nickel</keyword>
<evidence type="ECO:0000256" key="5">
    <source>
        <dbReference type="ARBA" id="ARBA00022475"/>
    </source>
</evidence>
<protein>
    <recommendedName>
        <fullName evidence="13">Nickel/cobalt efflux system</fullName>
    </recommendedName>
</protein>
<keyword evidence="12" id="KW-0170">Cobalt</keyword>
<dbReference type="InterPro" id="IPR051224">
    <property type="entry name" value="NiCoT_RcnA"/>
</dbReference>
<feature type="compositionally biased region" description="Basic and acidic residues" evidence="14">
    <location>
        <begin position="172"/>
        <end position="188"/>
    </location>
</feature>
<keyword evidence="3" id="KW-0171">Cobalt transport</keyword>
<evidence type="ECO:0000256" key="7">
    <source>
        <dbReference type="ARBA" id="ARBA00022692"/>
    </source>
</evidence>
<comment type="subcellular location">
    <subcellularLocation>
        <location evidence="2 13">Cell membrane</location>
        <topology evidence="2 13">Multi-pass membrane protein</topology>
    </subcellularLocation>
</comment>
<dbReference type="Pfam" id="PF03824">
    <property type="entry name" value="NicO"/>
    <property type="match status" value="1"/>
</dbReference>
<evidence type="ECO:0000256" key="4">
    <source>
        <dbReference type="ARBA" id="ARBA00022448"/>
    </source>
</evidence>
<dbReference type="GO" id="GO:0046583">
    <property type="term" value="F:monoatomic cation efflux transmembrane transporter activity"/>
    <property type="evidence" value="ECO:0007669"/>
    <property type="project" value="TreeGrafter"/>
</dbReference>